<keyword evidence="1" id="KW-0472">Membrane</keyword>
<dbReference type="WBParaSite" id="PSAMB.scaffold1104size35900.g11011.t1">
    <property type="protein sequence ID" value="PSAMB.scaffold1104size35900.g11011.t1"/>
    <property type="gene ID" value="PSAMB.scaffold1104size35900.g11011"/>
</dbReference>
<sequence length="365" mass="41567">MAVECAEPILMVYIRRVCDLTMATVGCILSVLHLVIVLWICRKRKGRKFDYLLIMSAFSLLTLMVLASAGLLDLCIIPSTAALSFYRHRIWLFALNTLYCLCGYMVLVVCIDRCIALHSPIHYIETFSRLRIRVLFVIASVLIACLTNAKWFNFNQLAPSATVSPNASGTSEQSSWYEAVNALSCLGQYYIPGILMLGISVKNLRKVSEVRAIDMTMKSKNAIRLNRTLKEESQETIARICVLLAFCYCFLNWPNGIWDFIYTDARNQDFYYGIGQIIMNFAQAFNLLLNMFIFAYSSRIYRRKLVDILKWPFVRIGCKGNKNCRATVPLTREATSQSEQHTVDEPVDDLFSALFHHSAGAQDFQ</sequence>
<reference evidence="3" key="1">
    <citation type="submission" date="2022-11" db="UniProtKB">
        <authorList>
            <consortium name="WormBaseParasite"/>
        </authorList>
    </citation>
    <scope>IDENTIFICATION</scope>
</reference>
<dbReference type="Proteomes" id="UP000887566">
    <property type="component" value="Unplaced"/>
</dbReference>
<feature type="transmembrane region" description="Helical" evidence="1">
    <location>
        <begin position="273"/>
        <end position="296"/>
    </location>
</feature>
<evidence type="ECO:0000313" key="2">
    <source>
        <dbReference type="Proteomes" id="UP000887566"/>
    </source>
</evidence>
<keyword evidence="1" id="KW-0812">Transmembrane</keyword>
<protein>
    <submittedName>
        <fullName evidence="3">G-protein coupled receptors family 1 profile domain-containing protein</fullName>
    </submittedName>
</protein>
<keyword evidence="1" id="KW-1133">Transmembrane helix</keyword>
<accession>A0A914UMG4</accession>
<dbReference type="PANTHER" id="PTHR45698">
    <property type="entry name" value="TRACE AMINE-ASSOCIATED RECEPTOR 19N-RELATED"/>
    <property type="match status" value="1"/>
</dbReference>
<keyword evidence="2" id="KW-1185">Reference proteome</keyword>
<feature type="transmembrane region" description="Helical" evidence="1">
    <location>
        <begin position="52"/>
        <end position="70"/>
    </location>
</feature>
<feature type="transmembrane region" description="Helical" evidence="1">
    <location>
        <begin position="20"/>
        <end position="40"/>
    </location>
</feature>
<feature type="transmembrane region" description="Helical" evidence="1">
    <location>
        <begin position="90"/>
        <end position="111"/>
    </location>
</feature>
<name>A0A914UMG4_9BILA</name>
<dbReference type="Gene3D" id="1.20.1070.10">
    <property type="entry name" value="Rhodopsin 7-helix transmembrane proteins"/>
    <property type="match status" value="1"/>
</dbReference>
<feature type="transmembrane region" description="Helical" evidence="1">
    <location>
        <begin position="236"/>
        <end position="253"/>
    </location>
</feature>
<organism evidence="2 3">
    <name type="scientific">Plectus sambesii</name>
    <dbReference type="NCBI Taxonomy" id="2011161"/>
    <lineage>
        <taxon>Eukaryota</taxon>
        <taxon>Metazoa</taxon>
        <taxon>Ecdysozoa</taxon>
        <taxon>Nematoda</taxon>
        <taxon>Chromadorea</taxon>
        <taxon>Plectida</taxon>
        <taxon>Plectina</taxon>
        <taxon>Plectoidea</taxon>
        <taxon>Plectidae</taxon>
        <taxon>Plectus</taxon>
    </lineage>
</organism>
<evidence type="ECO:0000256" key="1">
    <source>
        <dbReference type="SAM" id="Phobius"/>
    </source>
</evidence>
<feature type="transmembrane region" description="Helical" evidence="1">
    <location>
        <begin position="132"/>
        <end position="152"/>
    </location>
</feature>
<dbReference type="SUPFAM" id="SSF81321">
    <property type="entry name" value="Family A G protein-coupled receptor-like"/>
    <property type="match status" value="1"/>
</dbReference>
<proteinExistence type="predicted"/>
<dbReference type="PANTHER" id="PTHR45698:SF1">
    <property type="entry name" value="TRACE AMINE-ASSOCIATED RECEPTOR 13C-LIKE"/>
    <property type="match status" value="1"/>
</dbReference>
<feature type="transmembrane region" description="Helical" evidence="1">
    <location>
        <begin position="179"/>
        <end position="201"/>
    </location>
</feature>
<evidence type="ECO:0000313" key="3">
    <source>
        <dbReference type="WBParaSite" id="PSAMB.scaffold1104size35900.g11011.t1"/>
    </source>
</evidence>
<dbReference type="AlphaFoldDB" id="A0A914UMG4"/>